<dbReference type="AlphaFoldDB" id="A0A5C3LSH7"/>
<name>A0A5C3LSH7_9AGAR</name>
<dbReference type="Proteomes" id="UP000308652">
    <property type="component" value="Unassembled WGS sequence"/>
</dbReference>
<evidence type="ECO:0000313" key="2">
    <source>
        <dbReference type="Proteomes" id="UP000308652"/>
    </source>
</evidence>
<gene>
    <name evidence="1" type="ORF">BDQ12DRAFT_668025</name>
</gene>
<reference evidence="1 2" key="1">
    <citation type="journal article" date="2019" name="Nat. Ecol. Evol.">
        <title>Megaphylogeny resolves global patterns of mushroom evolution.</title>
        <authorList>
            <person name="Varga T."/>
            <person name="Krizsan K."/>
            <person name="Foldi C."/>
            <person name="Dima B."/>
            <person name="Sanchez-Garcia M."/>
            <person name="Sanchez-Ramirez S."/>
            <person name="Szollosi G.J."/>
            <person name="Szarkandi J.G."/>
            <person name="Papp V."/>
            <person name="Albert L."/>
            <person name="Andreopoulos W."/>
            <person name="Angelini C."/>
            <person name="Antonin V."/>
            <person name="Barry K.W."/>
            <person name="Bougher N.L."/>
            <person name="Buchanan P."/>
            <person name="Buyck B."/>
            <person name="Bense V."/>
            <person name="Catcheside P."/>
            <person name="Chovatia M."/>
            <person name="Cooper J."/>
            <person name="Damon W."/>
            <person name="Desjardin D."/>
            <person name="Finy P."/>
            <person name="Geml J."/>
            <person name="Haridas S."/>
            <person name="Hughes K."/>
            <person name="Justo A."/>
            <person name="Karasinski D."/>
            <person name="Kautmanova I."/>
            <person name="Kiss B."/>
            <person name="Kocsube S."/>
            <person name="Kotiranta H."/>
            <person name="LaButti K.M."/>
            <person name="Lechner B.E."/>
            <person name="Liimatainen K."/>
            <person name="Lipzen A."/>
            <person name="Lukacs Z."/>
            <person name="Mihaltcheva S."/>
            <person name="Morgado L.N."/>
            <person name="Niskanen T."/>
            <person name="Noordeloos M.E."/>
            <person name="Ohm R.A."/>
            <person name="Ortiz-Santana B."/>
            <person name="Ovrebo C."/>
            <person name="Racz N."/>
            <person name="Riley R."/>
            <person name="Savchenko A."/>
            <person name="Shiryaev A."/>
            <person name="Soop K."/>
            <person name="Spirin V."/>
            <person name="Szebenyi C."/>
            <person name="Tomsovsky M."/>
            <person name="Tulloss R.E."/>
            <person name="Uehling J."/>
            <person name="Grigoriev I.V."/>
            <person name="Vagvolgyi C."/>
            <person name="Papp T."/>
            <person name="Martin F.M."/>
            <person name="Miettinen O."/>
            <person name="Hibbett D.S."/>
            <person name="Nagy L.G."/>
        </authorList>
    </citation>
    <scope>NUCLEOTIDE SEQUENCE [LARGE SCALE GENOMIC DNA]</scope>
    <source>
        <strain evidence="1 2">CBS 166.37</strain>
    </source>
</reference>
<protein>
    <submittedName>
        <fullName evidence="1">Uncharacterized protein</fullName>
    </submittedName>
</protein>
<accession>A0A5C3LSH7</accession>
<organism evidence="1 2">
    <name type="scientific">Crucibulum laeve</name>
    <dbReference type="NCBI Taxonomy" id="68775"/>
    <lineage>
        <taxon>Eukaryota</taxon>
        <taxon>Fungi</taxon>
        <taxon>Dikarya</taxon>
        <taxon>Basidiomycota</taxon>
        <taxon>Agaricomycotina</taxon>
        <taxon>Agaricomycetes</taxon>
        <taxon>Agaricomycetidae</taxon>
        <taxon>Agaricales</taxon>
        <taxon>Agaricineae</taxon>
        <taxon>Nidulariaceae</taxon>
        <taxon>Crucibulum</taxon>
    </lineage>
</organism>
<proteinExistence type="predicted"/>
<dbReference type="STRING" id="68775.A0A5C3LSH7"/>
<dbReference type="OrthoDB" id="163438at2759"/>
<dbReference type="EMBL" id="ML213616">
    <property type="protein sequence ID" value="TFK36084.1"/>
    <property type="molecule type" value="Genomic_DNA"/>
</dbReference>
<evidence type="ECO:0000313" key="1">
    <source>
        <dbReference type="EMBL" id="TFK36084.1"/>
    </source>
</evidence>
<keyword evidence="2" id="KW-1185">Reference proteome</keyword>
<sequence length="330" mass="36526">MADTQNATAQNATTQTGAPQIVNNTMLYAVLSTIKILKLLNKTTNPLAPDPVLMITVDDNMVYTSKKLKKKIIPVLEIESICPSRNVVTGKQHILGVYQGKILDLIGKDVKCELRNGTEVVTGLALTFFSSSVDDIIKKIETSTSGLDHNHIKTVSGFVDTGSSLVVPLGQALDVIAKLTKKLSNVHPILSISYSVLLSVYQSISSILSSEVIKAQTKQDENVQKLVEALKDMLSACQNCHNLPEFSKPGNTIEKIGSLKLRKTFNYKLLLGFEILWKQRNKSNSEKMFRNGFLHQTLQNFLIKLMKSIFQKVDSFLWISGKCSGKTVLR</sequence>